<name>A0A5A7PID7_STRAF</name>
<evidence type="ECO:0000313" key="1">
    <source>
        <dbReference type="EMBL" id="GER32386.1"/>
    </source>
</evidence>
<dbReference type="EMBL" id="BKCP01004594">
    <property type="protein sequence ID" value="GER32386.1"/>
    <property type="molecule type" value="Genomic_DNA"/>
</dbReference>
<organism evidence="1 2">
    <name type="scientific">Striga asiatica</name>
    <name type="common">Asiatic witchweed</name>
    <name type="synonym">Buchnera asiatica</name>
    <dbReference type="NCBI Taxonomy" id="4170"/>
    <lineage>
        <taxon>Eukaryota</taxon>
        <taxon>Viridiplantae</taxon>
        <taxon>Streptophyta</taxon>
        <taxon>Embryophyta</taxon>
        <taxon>Tracheophyta</taxon>
        <taxon>Spermatophyta</taxon>
        <taxon>Magnoliopsida</taxon>
        <taxon>eudicotyledons</taxon>
        <taxon>Gunneridae</taxon>
        <taxon>Pentapetalae</taxon>
        <taxon>asterids</taxon>
        <taxon>lamiids</taxon>
        <taxon>Lamiales</taxon>
        <taxon>Orobanchaceae</taxon>
        <taxon>Buchnereae</taxon>
        <taxon>Striga</taxon>
    </lineage>
</organism>
<dbReference type="AlphaFoldDB" id="A0A5A7PID7"/>
<comment type="caution">
    <text evidence="1">The sequence shown here is derived from an EMBL/GenBank/DDBJ whole genome shotgun (WGS) entry which is preliminary data.</text>
</comment>
<accession>A0A5A7PID7</accession>
<dbReference type="GO" id="GO:0032259">
    <property type="term" value="P:methylation"/>
    <property type="evidence" value="ECO:0007669"/>
    <property type="project" value="UniProtKB-KW"/>
</dbReference>
<evidence type="ECO:0000313" key="2">
    <source>
        <dbReference type="Proteomes" id="UP000325081"/>
    </source>
</evidence>
<keyword evidence="1" id="KW-0489">Methyltransferase</keyword>
<dbReference type="GO" id="GO:0008168">
    <property type="term" value="F:methyltransferase activity"/>
    <property type="evidence" value="ECO:0007669"/>
    <property type="project" value="UniProtKB-KW"/>
</dbReference>
<protein>
    <submittedName>
        <fullName evidence="1">Ribosomal RNA small subunit methyltransferase A</fullName>
    </submittedName>
</protein>
<gene>
    <name evidence="1" type="ORF">STAS_08446</name>
</gene>
<sequence length="178" mass="20919">FNRVSASASSDNKPSVPDEPSRRVVFKFFYELPMCMVCHRMTYVDQILEENFLFVSDRLPEIDRTVKKILETDYKKLVFFGEPPCSLIKLSDEKLTVLLYAIIGEKANKMLTIFQTLEITMDNLAEKFFSQDTLDKKFSRDEFKDMIHYRGKTKFVEMEKNVHSFVETCAIFDESRFS</sequence>
<keyword evidence="2" id="KW-1185">Reference proteome</keyword>
<proteinExistence type="predicted"/>
<feature type="non-terminal residue" evidence="1">
    <location>
        <position position="1"/>
    </location>
</feature>
<dbReference type="Proteomes" id="UP000325081">
    <property type="component" value="Unassembled WGS sequence"/>
</dbReference>
<reference evidence="2" key="1">
    <citation type="journal article" date="2019" name="Curr. Biol.">
        <title>Genome Sequence of Striga asiatica Provides Insight into the Evolution of Plant Parasitism.</title>
        <authorList>
            <person name="Yoshida S."/>
            <person name="Kim S."/>
            <person name="Wafula E.K."/>
            <person name="Tanskanen J."/>
            <person name="Kim Y.M."/>
            <person name="Honaas L."/>
            <person name="Yang Z."/>
            <person name="Spallek T."/>
            <person name="Conn C.E."/>
            <person name="Ichihashi Y."/>
            <person name="Cheong K."/>
            <person name="Cui S."/>
            <person name="Der J.P."/>
            <person name="Gundlach H."/>
            <person name="Jiao Y."/>
            <person name="Hori C."/>
            <person name="Ishida J.K."/>
            <person name="Kasahara H."/>
            <person name="Kiba T."/>
            <person name="Kim M.S."/>
            <person name="Koo N."/>
            <person name="Laohavisit A."/>
            <person name="Lee Y.H."/>
            <person name="Lumba S."/>
            <person name="McCourt P."/>
            <person name="Mortimer J.C."/>
            <person name="Mutuku J.M."/>
            <person name="Nomura T."/>
            <person name="Sasaki-Sekimoto Y."/>
            <person name="Seto Y."/>
            <person name="Wang Y."/>
            <person name="Wakatake T."/>
            <person name="Sakakibara H."/>
            <person name="Demura T."/>
            <person name="Yamaguchi S."/>
            <person name="Yoneyama K."/>
            <person name="Manabe R.I."/>
            <person name="Nelson D.C."/>
            <person name="Schulman A.H."/>
            <person name="Timko M.P."/>
            <person name="dePamphilis C.W."/>
            <person name="Choi D."/>
            <person name="Shirasu K."/>
        </authorList>
    </citation>
    <scope>NUCLEOTIDE SEQUENCE [LARGE SCALE GENOMIC DNA]</scope>
    <source>
        <strain evidence="2">cv. UVA1</strain>
    </source>
</reference>
<keyword evidence="1" id="KW-0808">Transferase</keyword>